<evidence type="ECO:0000313" key="1">
    <source>
        <dbReference type="EMBL" id="KYP31322.1"/>
    </source>
</evidence>
<dbReference type="PANTHER" id="PTHR33116:SF70">
    <property type="entry name" value="NON-LTR RETROELEMENT REVERSE TRANSCRIPTASE-LIKE PROTEIN"/>
    <property type="match status" value="1"/>
</dbReference>
<dbReference type="Proteomes" id="UP000075243">
    <property type="component" value="Unassembled WGS sequence"/>
</dbReference>
<dbReference type="AlphaFoldDB" id="A0A151QM36"/>
<sequence length="154" mass="18166">MQIVQLPCLLCDEADRICHNFLWGDNVDHRRYHAIGWHKLCLPKEHGGLGLRRMRDLNTSFMMKNCWSLITEPHKLWVKVVRAMYKCLNDTIPKVGRRPNMSNLWQGICDSWNLVIPQVRWRVGNGRRVNFWFDNWLSGNSPLFQKALVDIPLV</sequence>
<proteinExistence type="predicted"/>
<keyword evidence="2" id="KW-1185">Reference proteome</keyword>
<reference evidence="1" key="1">
    <citation type="journal article" date="2012" name="Nat. Biotechnol.">
        <title>Draft genome sequence of pigeonpea (Cajanus cajan), an orphan legume crop of resource-poor farmers.</title>
        <authorList>
            <person name="Varshney R.K."/>
            <person name="Chen W."/>
            <person name="Li Y."/>
            <person name="Bharti A.K."/>
            <person name="Saxena R.K."/>
            <person name="Schlueter J.A."/>
            <person name="Donoghue M.T."/>
            <person name="Azam S."/>
            <person name="Fan G."/>
            <person name="Whaley A.M."/>
            <person name="Farmer A.D."/>
            <person name="Sheridan J."/>
            <person name="Iwata A."/>
            <person name="Tuteja R."/>
            <person name="Penmetsa R.V."/>
            <person name="Wu W."/>
            <person name="Upadhyaya H.D."/>
            <person name="Yang S.P."/>
            <person name="Shah T."/>
            <person name="Saxena K.B."/>
            <person name="Michael T."/>
            <person name="McCombie W.R."/>
            <person name="Yang B."/>
            <person name="Zhang G."/>
            <person name="Yang H."/>
            <person name="Wang J."/>
            <person name="Spillane C."/>
            <person name="Cook D.R."/>
            <person name="May G.D."/>
            <person name="Xu X."/>
            <person name="Jackson S.A."/>
        </authorList>
    </citation>
    <scope>NUCLEOTIDE SEQUENCE [LARGE SCALE GENOMIC DNA]</scope>
</reference>
<dbReference type="EMBL" id="KQ486129">
    <property type="protein sequence ID" value="KYP31322.1"/>
    <property type="molecule type" value="Genomic_DNA"/>
</dbReference>
<gene>
    <name evidence="1" type="ORF">KK1_048441</name>
</gene>
<evidence type="ECO:0000313" key="2">
    <source>
        <dbReference type="Proteomes" id="UP000075243"/>
    </source>
</evidence>
<dbReference type="PANTHER" id="PTHR33116">
    <property type="entry name" value="REVERSE TRANSCRIPTASE ZINC-BINDING DOMAIN-CONTAINING PROTEIN-RELATED-RELATED"/>
    <property type="match status" value="1"/>
</dbReference>
<dbReference type="Gramene" id="C.cajan_47801.t">
    <property type="protein sequence ID" value="C.cajan_47801.t.cds1"/>
    <property type="gene ID" value="C.cajan_47801"/>
</dbReference>
<protein>
    <submittedName>
        <fullName evidence="1">Ribonuclease H protein At1g65750 family</fullName>
    </submittedName>
</protein>
<organism evidence="1 2">
    <name type="scientific">Cajanus cajan</name>
    <name type="common">Pigeon pea</name>
    <name type="synonym">Cajanus indicus</name>
    <dbReference type="NCBI Taxonomy" id="3821"/>
    <lineage>
        <taxon>Eukaryota</taxon>
        <taxon>Viridiplantae</taxon>
        <taxon>Streptophyta</taxon>
        <taxon>Embryophyta</taxon>
        <taxon>Tracheophyta</taxon>
        <taxon>Spermatophyta</taxon>
        <taxon>Magnoliopsida</taxon>
        <taxon>eudicotyledons</taxon>
        <taxon>Gunneridae</taxon>
        <taxon>Pentapetalae</taxon>
        <taxon>rosids</taxon>
        <taxon>fabids</taxon>
        <taxon>Fabales</taxon>
        <taxon>Fabaceae</taxon>
        <taxon>Papilionoideae</taxon>
        <taxon>50 kb inversion clade</taxon>
        <taxon>NPAAA clade</taxon>
        <taxon>indigoferoid/millettioid clade</taxon>
        <taxon>Phaseoleae</taxon>
        <taxon>Cajanus</taxon>
    </lineage>
</organism>
<name>A0A151QM36_CAJCA</name>
<dbReference type="OMA" id="RICHNFL"/>
<accession>A0A151QM36</accession>